<dbReference type="Proteomes" id="UP000734854">
    <property type="component" value="Unassembled WGS sequence"/>
</dbReference>
<dbReference type="SUPFAM" id="SSF56112">
    <property type="entry name" value="Protein kinase-like (PK-like)"/>
    <property type="match status" value="1"/>
</dbReference>
<dbReference type="PANTHER" id="PTHR24349">
    <property type="entry name" value="SERINE/THREONINE-PROTEIN KINASE"/>
    <property type="match status" value="1"/>
</dbReference>
<dbReference type="Pfam" id="PF00069">
    <property type="entry name" value="Pkinase"/>
    <property type="match status" value="1"/>
</dbReference>
<dbReference type="PROSITE" id="PS50011">
    <property type="entry name" value="PROTEIN_KINASE_DOM"/>
    <property type="match status" value="1"/>
</dbReference>
<comment type="caution">
    <text evidence="7">The sequence shown here is derived from an EMBL/GenBank/DDBJ whole genome shotgun (WGS) entry which is preliminary data.</text>
</comment>
<gene>
    <name evidence="7" type="ORF">ZIOFF_001914</name>
</gene>
<proteinExistence type="predicted"/>
<keyword evidence="3" id="KW-0547">Nucleotide-binding</keyword>
<keyword evidence="2" id="KW-0808">Transferase</keyword>
<organism evidence="7 8">
    <name type="scientific">Zingiber officinale</name>
    <name type="common">Ginger</name>
    <name type="synonym">Amomum zingiber</name>
    <dbReference type="NCBI Taxonomy" id="94328"/>
    <lineage>
        <taxon>Eukaryota</taxon>
        <taxon>Viridiplantae</taxon>
        <taxon>Streptophyta</taxon>
        <taxon>Embryophyta</taxon>
        <taxon>Tracheophyta</taxon>
        <taxon>Spermatophyta</taxon>
        <taxon>Magnoliopsida</taxon>
        <taxon>Liliopsida</taxon>
        <taxon>Zingiberales</taxon>
        <taxon>Zingiberaceae</taxon>
        <taxon>Zingiber</taxon>
    </lineage>
</organism>
<evidence type="ECO:0000313" key="8">
    <source>
        <dbReference type="Proteomes" id="UP000734854"/>
    </source>
</evidence>
<evidence type="ECO:0000256" key="2">
    <source>
        <dbReference type="ARBA" id="ARBA00022679"/>
    </source>
</evidence>
<dbReference type="InterPro" id="IPR050205">
    <property type="entry name" value="CDPK_Ser/Thr_kinases"/>
</dbReference>
<evidence type="ECO:0000256" key="5">
    <source>
        <dbReference type="ARBA" id="ARBA00022840"/>
    </source>
</evidence>
<accession>A0A8J5IP23</accession>
<evidence type="ECO:0000313" key="7">
    <source>
        <dbReference type="EMBL" id="KAG6536843.1"/>
    </source>
</evidence>
<dbReference type="InterPro" id="IPR000719">
    <property type="entry name" value="Prot_kinase_dom"/>
</dbReference>
<dbReference type="EMBL" id="JACMSC010000001">
    <property type="protein sequence ID" value="KAG6536843.1"/>
    <property type="molecule type" value="Genomic_DNA"/>
</dbReference>
<keyword evidence="5" id="KW-0067">ATP-binding</keyword>
<evidence type="ECO:0000256" key="3">
    <source>
        <dbReference type="ARBA" id="ARBA00022741"/>
    </source>
</evidence>
<evidence type="ECO:0000259" key="6">
    <source>
        <dbReference type="PROSITE" id="PS50011"/>
    </source>
</evidence>
<dbReference type="GO" id="GO:0004674">
    <property type="term" value="F:protein serine/threonine kinase activity"/>
    <property type="evidence" value="ECO:0007669"/>
    <property type="project" value="UniProtKB-KW"/>
</dbReference>
<keyword evidence="8" id="KW-1185">Reference proteome</keyword>
<feature type="domain" description="Protein kinase" evidence="6">
    <location>
        <begin position="1"/>
        <end position="185"/>
    </location>
</feature>
<evidence type="ECO:0000256" key="1">
    <source>
        <dbReference type="ARBA" id="ARBA00022527"/>
    </source>
</evidence>
<dbReference type="GO" id="GO:0005524">
    <property type="term" value="F:ATP binding"/>
    <property type="evidence" value="ECO:0007669"/>
    <property type="project" value="UniProtKB-KW"/>
</dbReference>
<dbReference type="InterPro" id="IPR011009">
    <property type="entry name" value="Kinase-like_dom_sf"/>
</dbReference>
<evidence type="ECO:0000256" key="4">
    <source>
        <dbReference type="ARBA" id="ARBA00022777"/>
    </source>
</evidence>
<keyword evidence="4" id="KW-0418">Kinase</keyword>
<dbReference type="AlphaFoldDB" id="A0A8J5IP23"/>
<protein>
    <recommendedName>
        <fullName evidence="6">Protein kinase domain-containing protein</fullName>
    </recommendedName>
</protein>
<sequence>MSSHSLVAVKANDSPKAAKRSFHASSSVVQFPKQNDRHKLLGKSSSIASTSCASTVLLNSSDILDYVPMPLKSNQESESEGGRYSEEDAKAIVIQILSVIAFCHLQGVVHRDLKPEEQLRALLQNATESMKESKVIDILNVSRHSFLLPFFLQLLSFFCMPPPLPLLQNLYAAVLTYLSTHISLK</sequence>
<reference evidence="7 8" key="1">
    <citation type="submission" date="2020-08" db="EMBL/GenBank/DDBJ databases">
        <title>Plant Genome Project.</title>
        <authorList>
            <person name="Zhang R.-G."/>
        </authorList>
    </citation>
    <scope>NUCLEOTIDE SEQUENCE [LARGE SCALE GENOMIC DNA]</scope>
    <source>
        <tissue evidence="7">Rhizome</tissue>
    </source>
</reference>
<dbReference type="Gene3D" id="1.10.510.10">
    <property type="entry name" value="Transferase(Phosphotransferase) domain 1"/>
    <property type="match status" value="1"/>
</dbReference>
<name>A0A8J5IP23_ZINOF</name>
<keyword evidence="1" id="KW-0723">Serine/threonine-protein kinase</keyword>